<keyword evidence="14" id="KW-1185">Reference proteome</keyword>
<evidence type="ECO:0000256" key="3">
    <source>
        <dbReference type="ARBA" id="ARBA00022617"/>
    </source>
</evidence>
<organism evidence="12">
    <name type="scientific">Neisseria leonii</name>
    <dbReference type="NCBI Taxonomy" id="2995413"/>
    <lineage>
        <taxon>Bacteria</taxon>
        <taxon>Pseudomonadati</taxon>
        <taxon>Pseudomonadota</taxon>
        <taxon>Betaproteobacteria</taxon>
        <taxon>Neisseriales</taxon>
        <taxon>Neisseriaceae</taxon>
        <taxon>Neisseria</taxon>
    </lineage>
</organism>
<dbReference type="Pfam" id="PF00034">
    <property type="entry name" value="Cytochrom_C"/>
    <property type="match status" value="2"/>
</dbReference>
<dbReference type="Proteomes" id="UP001149607">
    <property type="component" value="Chromosome"/>
</dbReference>
<keyword evidence="2" id="KW-0813">Transport</keyword>
<dbReference type="GO" id="GO:0005506">
    <property type="term" value="F:iron ion binding"/>
    <property type="evidence" value="ECO:0007669"/>
    <property type="project" value="InterPro"/>
</dbReference>
<evidence type="ECO:0000256" key="7">
    <source>
        <dbReference type="ARBA" id="ARBA00023004"/>
    </source>
</evidence>
<dbReference type="GO" id="GO:0020037">
    <property type="term" value="F:heme binding"/>
    <property type="evidence" value="ECO:0007669"/>
    <property type="project" value="InterPro"/>
</dbReference>
<dbReference type="PIRSF" id="PIRSF000005">
    <property type="entry name" value="Cytochrome_c4"/>
    <property type="match status" value="1"/>
</dbReference>
<evidence type="ECO:0000313" key="12">
    <source>
        <dbReference type="EMBL" id="MDD9328627.1"/>
    </source>
</evidence>
<keyword evidence="7 9" id="KW-0408">Iron</keyword>
<reference evidence="13" key="2">
    <citation type="submission" date="2024-02" db="EMBL/GenBank/DDBJ databases">
        <title>Neisseria leonii sp. nov.</title>
        <authorList>
            <person name="Boutroux M."/>
            <person name="Favre-Rochex S."/>
            <person name="Gorgette O."/>
            <person name="Touak G."/>
            <person name="Muhle E."/>
            <person name="Chesneau O."/>
            <person name="Clermont D."/>
            <person name="Rahi P."/>
        </authorList>
    </citation>
    <scope>NUCLEOTIDE SEQUENCE</scope>
    <source>
        <strain evidence="13">51.81</strain>
    </source>
</reference>
<feature type="binding site" description="axial binding residue" evidence="9">
    <location>
        <position position="184"/>
    </location>
    <ligand>
        <name>heme c</name>
        <dbReference type="ChEBI" id="CHEBI:61717"/>
        <label>2</label>
    </ligand>
    <ligandPart>
        <name>Fe</name>
        <dbReference type="ChEBI" id="CHEBI:18248"/>
    </ligandPart>
</feature>
<evidence type="ECO:0000256" key="4">
    <source>
        <dbReference type="ARBA" id="ARBA00022723"/>
    </source>
</evidence>
<dbReference type="SUPFAM" id="SSF46626">
    <property type="entry name" value="Cytochrome c"/>
    <property type="match status" value="2"/>
</dbReference>
<dbReference type="PROSITE" id="PS51007">
    <property type="entry name" value="CYTC"/>
    <property type="match status" value="2"/>
</dbReference>
<feature type="binding site" description="covalent" evidence="8">
    <location>
        <position position="38"/>
    </location>
    <ligand>
        <name>heme c</name>
        <dbReference type="ChEBI" id="CHEBI:61717"/>
        <label>1</label>
    </ligand>
</feature>
<dbReference type="Gene3D" id="1.10.760.10">
    <property type="entry name" value="Cytochrome c-like domain"/>
    <property type="match status" value="2"/>
</dbReference>
<comment type="subcellular location">
    <subcellularLocation>
        <location evidence="1">Periplasm</location>
    </subcellularLocation>
</comment>
<feature type="binding site" description="axial binding residue" evidence="9">
    <location>
        <position position="81"/>
    </location>
    <ligand>
        <name>heme c</name>
        <dbReference type="ChEBI" id="CHEBI:61717"/>
        <label>1</label>
    </ligand>
    <ligandPart>
        <name>Fe</name>
        <dbReference type="ChEBI" id="CHEBI:18248"/>
    </ligandPart>
</feature>
<keyword evidence="10" id="KW-0732">Signal</keyword>
<gene>
    <name evidence="12" type="ORF">ORY91_002061</name>
    <name evidence="13" type="ORF">V9W64_04140</name>
</gene>
<reference evidence="12" key="1">
    <citation type="submission" date="2022-10" db="EMBL/GenBank/DDBJ databases">
        <authorList>
            <person name="Boutroux M."/>
        </authorList>
    </citation>
    <scope>NUCLEOTIDE SEQUENCE</scope>
    <source>
        <strain evidence="12">51.81</strain>
    </source>
</reference>
<dbReference type="GO" id="GO:0042597">
    <property type="term" value="C:periplasmic space"/>
    <property type="evidence" value="ECO:0007669"/>
    <property type="project" value="UniProtKB-SubCell"/>
</dbReference>
<evidence type="ECO:0000256" key="9">
    <source>
        <dbReference type="PIRSR" id="PIRSR000005-2"/>
    </source>
</evidence>
<keyword evidence="4 9" id="KW-0479">Metal-binding</keyword>
<dbReference type="EMBL" id="JAPQFL010000007">
    <property type="protein sequence ID" value="MDD9328627.1"/>
    <property type="molecule type" value="Genomic_DNA"/>
</dbReference>
<dbReference type="RefSeq" id="WP_274585686.1">
    <property type="nucleotide sequence ID" value="NZ_CP146598.1"/>
</dbReference>
<evidence type="ECO:0000259" key="11">
    <source>
        <dbReference type="PROSITE" id="PS51007"/>
    </source>
</evidence>
<name>A0A9X4E2W9_9NEIS</name>
<feature type="binding site" description="covalent" evidence="8">
    <location>
        <position position="135"/>
    </location>
    <ligand>
        <name>heme c</name>
        <dbReference type="ChEBI" id="CHEBI:61717"/>
        <label>2</label>
    </ligand>
</feature>
<dbReference type="GO" id="GO:0009055">
    <property type="term" value="F:electron transfer activity"/>
    <property type="evidence" value="ECO:0007669"/>
    <property type="project" value="InterPro"/>
</dbReference>
<accession>A0A9X4E2W9</accession>
<dbReference type="AlphaFoldDB" id="A0A9X4E2W9"/>
<protein>
    <submittedName>
        <fullName evidence="13">C-type cytochrome</fullName>
    </submittedName>
    <submittedName>
        <fullName evidence="12">Cytochrome c4</fullName>
    </submittedName>
</protein>
<keyword evidence="3 8" id="KW-0349">Heme</keyword>
<dbReference type="PRINTS" id="PR00605">
    <property type="entry name" value="CYTCHROMECIC"/>
</dbReference>
<dbReference type="EMBL" id="CP146598">
    <property type="protein sequence ID" value="WWY03919.1"/>
    <property type="molecule type" value="Genomic_DNA"/>
</dbReference>
<dbReference type="PANTHER" id="PTHR33751">
    <property type="entry name" value="CBB3-TYPE CYTOCHROME C OXIDASE SUBUNIT FIXP"/>
    <property type="match status" value="1"/>
</dbReference>
<feature type="binding site" description="covalent" evidence="8">
    <location>
        <position position="35"/>
    </location>
    <ligand>
        <name>heme c</name>
        <dbReference type="ChEBI" id="CHEBI:61717"/>
        <label>1</label>
    </ligand>
</feature>
<feature type="domain" description="Cytochrome c" evidence="11">
    <location>
        <begin position="22"/>
        <end position="104"/>
    </location>
</feature>
<evidence type="ECO:0000313" key="13">
    <source>
        <dbReference type="EMBL" id="WWY03919.1"/>
    </source>
</evidence>
<dbReference type="InterPro" id="IPR050597">
    <property type="entry name" value="Cytochrome_c_Oxidase_Subunit"/>
</dbReference>
<evidence type="ECO:0000256" key="10">
    <source>
        <dbReference type="SAM" id="SignalP"/>
    </source>
</evidence>
<dbReference type="InterPro" id="IPR036909">
    <property type="entry name" value="Cyt_c-like_dom_sf"/>
</dbReference>
<keyword evidence="6" id="KW-0249">Electron transport</keyword>
<feature type="signal peptide" evidence="10">
    <location>
        <begin position="1"/>
        <end position="18"/>
    </location>
</feature>
<feature type="chain" id="PRO_5042786788" evidence="10">
    <location>
        <begin position="19"/>
        <end position="207"/>
    </location>
</feature>
<evidence type="ECO:0000256" key="5">
    <source>
        <dbReference type="ARBA" id="ARBA00022764"/>
    </source>
</evidence>
<feature type="binding site" description="axial binding residue" evidence="9">
    <location>
        <position position="39"/>
    </location>
    <ligand>
        <name>heme c</name>
        <dbReference type="ChEBI" id="CHEBI:61717"/>
        <label>1</label>
    </ligand>
    <ligandPart>
        <name>Fe</name>
        <dbReference type="ChEBI" id="CHEBI:18248"/>
    </ligandPart>
</feature>
<feature type="binding site" description="covalent" evidence="8">
    <location>
        <position position="138"/>
    </location>
    <ligand>
        <name>heme c</name>
        <dbReference type="ChEBI" id="CHEBI:61717"/>
        <label>2</label>
    </ligand>
</feature>
<evidence type="ECO:0000256" key="1">
    <source>
        <dbReference type="ARBA" id="ARBA00004418"/>
    </source>
</evidence>
<evidence type="ECO:0000256" key="2">
    <source>
        <dbReference type="ARBA" id="ARBA00022448"/>
    </source>
</evidence>
<evidence type="ECO:0000256" key="6">
    <source>
        <dbReference type="ARBA" id="ARBA00022982"/>
    </source>
</evidence>
<evidence type="ECO:0000256" key="8">
    <source>
        <dbReference type="PIRSR" id="PIRSR000005-1"/>
    </source>
</evidence>
<evidence type="ECO:0000313" key="14">
    <source>
        <dbReference type="Proteomes" id="UP001149607"/>
    </source>
</evidence>
<feature type="binding site" description="axial binding residue" evidence="9">
    <location>
        <position position="139"/>
    </location>
    <ligand>
        <name>heme c</name>
        <dbReference type="ChEBI" id="CHEBI:61717"/>
        <label>2</label>
    </ligand>
    <ligandPart>
        <name>Fe</name>
        <dbReference type="ChEBI" id="CHEBI:18248"/>
    </ligandPart>
</feature>
<feature type="domain" description="Cytochrome c" evidence="11">
    <location>
        <begin position="114"/>
        <end position="207"/>
    </location>
</feature>
<sequence>MKRMTLLVLASAAAAASAAPKADIARGKEIATTVCAACHAADGNSGVVMYPKLAGQHPAYTIKETLAIKNHKRLTGGAASMAPMVAGLSDQDIADVAAYYSKQYPKPGEANPKQNFELGAKIFRGGLADKKIPACMACHSPNGAGMPAGGTEVAAYPRLSGQHQSYIVEQLKAYASGQRKSGMMGDIAKRMTEEEMNAVGNFIQGLH</sequence>
<dbReference type="PANTHER" id="PTHR33751:SF9">
    <property type="entry name" value="CYTOCHROME C4"/>
    <property type="match status" value="1"/>
</dbReference>
<comment type="PTM">
    <text evidence="8">Binds 2 heme c groups covalently per subunit.</text>
</comment>
<proteinExistence type="predicted"/>
<keyword evidence="5" id="KW-0574">Periplasm</keyword>
<dbReference type="InterPro" id="IPR024167">
    <property type="entry name" value="Cytochrome_c4-like"/>
</dbReference>
<dbReference type="InterPro" id="IPR008168">
    <property type="entry name" value="Cyt_C_IC"/>
</dbReference>
<dbReference type="InterPro" id="IPR009056">
    <property type="entry name" value="Cyt_c-like_dom"/>
</dbReference>